<reference evidence="1 2" key="1">
    <citation type="submission" date="2024-01" db="EMBL/GenBank/DDBJ databases">
        <title>The genomes of 5 underutilized Papilionoideae crops provide insights into root nodulation and disease resistanc.</title>
        <authorList>
            <person name="Jiang F."/>
        </authorList>
    </citation>
    <scope>NUCLEOTIDE SEQUENCE [LARGE SCALE GENOMIC DNA]</scope>
    <source>
        <strain evidence="1">JINMINGXINNONG_FW02</strain>
        <tissue evidence="1">Leaves</tissue>
    </source>
</reference>
<name>A0AAN9MFQ4_PHACN</name>
<dbReference type="EMBL" id="JAYMYR010000007">
    <property type="protein sequence ID" value="KAK7354015.1"/>
    <property type="molecule type" value="Genomic_DNA"/>
</dbReference>
<evidence type="ECO:0000313" key="2">
    <source>
        <dbReference type="Proteomes" id="UP001374584"/>
    </source>
</evidence>
<dbReference type="AlphaFoldDB" id="A0AAN9MFQ4"/>
<sequence length="140" mass="16483">MVQPSTFFHKDCSPSTILYSIQINCPYSMRRCYIVLCILKHYDVNVATLIFDSIHHFVLQQGGTNPDIKKAWGFRLLLLPYLQQMVKAHQFGPMPKNLTVWFNDLVTKLFSQPIRKKFMTVKMTPMLDEFPSQHYYDLAY</sequence>
<gene>
    <name evidence="1" type="ORF">VNO80_19471</name>
</gene>
<evidence type="ECO:0000313" key="1">
    <source>
        <dbReference type="EMBL" id="KAK7354015.1"/>
    </source>
</evidence>
<accession>A0AAN9MFQ4</accession>
<dbReference type="Proteomes" id="UP001374584">
    <property type="component" value="Unassembled WGS sequence"/>
</dbReference>
<organism evidence="1 2">
    <name type="scientific">Phaseolus coccineus</name>
    <name type="common">Scarlet runner bean</name>
    <name type="synonym">Phaseolus multiflorus</name>
    <dbReference type="NCBI Taxonomy" id="3886"/>
    <lineage>
        <taxon>Eukaryota</taxon>
        <taxon>Viridiplantae</taxon>
        <taxon>Streptophyta</taxon>
        <taxon>Embryophyta</taxon>
        <taxon>Tracheophyta</taxon>
        <taxon>Spermatophyta</taxon>
        <taxon>Magnoliopsida</taxon>
        <taxon>eudicotyledons</taxon>
        <taxon>Gunneridae</taxon>
        <taxon>Pentapetalae</taxon>
        <taxon>rosids</taxon>
        <taxon>fabids</taxon>
        <taxon>Fabales</taxon>
        <taxon>Fabaceae</taxon>
        <taxon>Papilionoideae</taxon>
        <taxon>50 kb inversion clade</taxon>
        <taxon>NPAAA clade</taxon>
        <taxon>indigoferoid/millettioid clade</taxon>
        <taxon>Phaseoleae</taxon>
        <taxon>Phaseolus</taxon>
    </lineage>
</organism>
<keyword evidence="2" id="KW-1185">Reference proteome</keyword>
<protein>
    <submittedName>
        <fullName evidence="1">Uncharacterized protein</fullName>
    </submittedName>
</protein>
<proteinExistence type="predicted"/>
<comment type="caution">
    <text evidence="1">The sequence shown here is derived from an EMBL/GenBank/DDBJ whole genome shotgun (WGS) entry which is preliminary data.</text>
</comment>